<protein>
    <submittedName>
        <fullName evidence="1">Uncharacterized protein</fullName>
    </submittedName>
</protein>
<dbReference type="EMBL" id="VZCR01000052">
    <property type="protein sequence ID" value="MQN32118.1"/>
    <property type="molecule type" value="Genomic_DNA"/>
</dbReference>
<proteinExistence type="predicted"/>
<reference evidence="2" key="1">
    <citation type="submission" date="2019-09" db="EMBL/GenBank/DDBJ databases">
        <title>Distinct polysaccharide growth profiles of human intestinal Prevotella copri isolates.</title>
        <authorList>
            <person name="Fehlner-Peach H."/>
            <person name="Magnabosco C."/>
            <person name="Raghavan V."/>
            <person name="Scher J.U."/>
            <person name="Tett A."/>
            <person name="Cox L.M."/>
            <person name="Gottsegen C."/>
            <person name="Watters A."/>
            <person name="Wiltshire- Gordon J.D."/>
            <person name="Segata N."/>
            <person name="Bonneau R."/>
            <person name="Littman D.R."/>
        </authorList>
    </citation>
    <scope>NUCLEOTIDE SEQUENCE [LARGE SCALE GENOMIC DNA]</scope>
    <source>
        <strain evidence="2">iAP146</strain>
    </source>
</reference>
<comment type="caution">
    <text evidence="1">The sequence shown here is derived from an EMBL/GenBank/DDBJ whole genome shotgun (WGS) entry which is preliminary data.</text>
</comment>
<dbReference type="Proteomes" id="UP000420707">
    <property type="component" value="Unassembled WGS sequence"/>
</dbReference>
<organism evidence="1 2">
    <name type="scientific">Segatella copri</name>
    <dbReference type="NCBI Taxonomy" id="165179"/>
    <lineage>
        <taxon>Bacteria</taxon>
        <taxon>Pseudomonadati</taxon>
        <taxon>Bacteroidota</taxon>
        <taxon>Bacteroidia</taxon>
        <taxon>Bacteroidales</taxon>
        <taxon>Prevotellaceae</taxon>
        <taxon>Segatella</taxon>
    </lineage>
</organism>
<dbReference type="AlphaFoldDB" id="A0AAW9TH31"/>
<sequence>MKNIYLTLLGAFFTMLPCKSQTLSDGKVWNFVQRMYEHEDIERAYTVTVCGDTIANGLLCKKLVKVYQDTPNIQTAYAVFEKDSKVYGVYGEQTKLLLDFNLAVGDKANEVGTVISVDYIAIDNVQHKRITIDYGTYNYQSYLVEGVGLSSTKYSANELNSYYEVLVSVYENGKCIFKNSDFTKQTTGIERTPQIEEKSNSTLYDLFGRQVLVPQKGHIYIKGNKKVIL</sequence>
<evidence type="ECO:0000313" key="1">
    <source>
        <dbReference type="EMBL" id="MQN32118.1"/>
    </source>
</evidence>
<evidence type="ECO:0000313" key="2">
    <source>
        <dbReference type="Proteomes" id="UP000420707"/>
    </source>
</evidence>
<dbReference type="RefSeq" id="WP_153086760.1">
    <property type="nucleotide sequence ID" value="NZ_VZAM01000086.1"/>
</dbReference>
<accession>A0AAW9TH31</accession>
<gene>
    <name evidence="1" type="ORF">F7D90_09190</name>
</gene>
<name>A0AAW9TH31_9BACT</name>